<dbReference type="EMBL" id="SGJB01000003">
    <property type="protein sequence ID" value="TQQ85338.1"/>
    <property type="molecule type" value="Genomic_DNA"/>
</dbReference>
<dbReference type="Proteomes" id="UP000317863">
    <property type="component" value="Unassembled WGS sequence"/>
</dbReference>
<keyword evidence="2" id="KW-0560">Oxidoreductase</keyword>
<feature type="domain" description="FAD/NAD(P)-binding" evidence="3">
    <location>
        <begin position="4"/>
        <end position="275"/>
    </location>
</feature>
<name>A0A544QXB4_9FIRM</name>
<dbReference type="PRINTS" id="PR00368">
    <property type="entry name" value="FADPNR"/>
</dbReference>
<sequence>MDRYDIAIIGSGPAALSAAINAKIRNKNIIIFGARNLSNKLIKAPKVDNYLGIKDVSGTELMEAFKDHIDNMGIEITYKRINNIYAMGDYFALMSGQEMYEATSIILATGVEFTKPIKGEEEFLGKGVGYCATCDAPLYRDKKVAVIGYNTDAEEEANYLSEIASKVYYIPMYNMEKTKGAGHLVDNIDIIKDKPVEVLGNEHAEILKMKESELEVDGIFVLKDSVSPGELVPGLETEGPHIKVDREMKTNIKGCFAAGDCVGKPYQYMKSAGEGQVAALNAVSYLDQMKNS</sequence>
<dbReference type="PRINTS" id="PR00469">
    <property type="entry name" value="PNDRDTASEII"/>
</dbReference>
<dbReference type="GO" id="GO:0016491">
    <property type="term" value="F:oxidoreductase activity"/>
    <property type="evidence" value="ECO:0007669"/>
    <property type="project" value="UniProtKB-KW"/>
</dbReference>
<dbReference type="AlphaFoldDB" id="A0A544QXB4"/>
<gene>
    <name evidence="4" type="ORF">EXD82_02800</name>
</gene>
<dbReference type="SUPFAM" id="SSF51905">
    <property type="entry name" value="FAD/NAD(P)-binding domain"/>
    <property type="match status" value="1"/>
</dbReference>
<dbReference type="PANTHER" id="PTHR48105">
    <property type="entry name" value="THIOREDOXIN REDUCTASE 1-RELATED-RELATED"/>
    <property type="match status" value="1"/>
</dbReference>
<dbReference type="Gene3D" id="3.50.50.60">
    <property type="entry name" value="FAD/NAD(P)-binding domain"/>
    <property type="match status" value="2"/>
</dbReference>
<protein>
    <submittedName>
        <fullName evidence="4">NAD(P)/FAD-dependent oxidoreductase</fullName>
    </submittedName>
</protein>
<evidence type="ECO:0000256" key="2">
    <source>
        <dbReference type="ARBA" id="ARBA00023002"/>
    </source>
</evidence>
<evidence type="ECO:0000313" key="4">
    <source>
        <dbReference type="EMBL" id="TQQ85338.1"/>
    </source>
</evidence>
<proteinExistence type="predicted"/>
<reference evidence="4 5" key="1">
    <citation type="submission" date="2019-02" db="EMBL/GenBank/DDBJ databases">
        <title>Peptostreptococcaceae bacterium ZHW00191 nov., a new bacterium isolated from the human gut.</title>
        <authorList>
            <person name="Zhou H.-W."/>
            <person name="Chen X.-J."/>
        </authorList>
    </citation>
    <scope>NUCLEOTIDE SEQUENCE [LARGE SCALE GENOMIC DNA]</scope>
    <source>
        <strain evidence="4 5">ZHW00191</strain>
    </source>
</reference>
<organism evidence="4 5">
    <name type="scientific">Peptacetobacter hominis</name>
    <dbReference type="NCBI Taxonomy" id="2743610"/>
    <lineage>
        <taxon>Bacteria</taxon>
        <taxon>Bacillati</taxon>
        <taxon>Bacillota</taxon>
        <taxon>Clostridia</taxon>
        <taxon>Peptostreptococcales</taxon>
        <taxon>Peptostreptococcaceae</taxon>
        <taxon>Peptacetobacter</taxon>
    </lineage>
</organism>
<dbReference type="InterPro" id="IPR050097">
    <property type="entry name" value="Ferredoxin-NADP_redctase_2"/>
</dbReference>
<evidence type="ECO:0000256" key="1">
    <source>
        <dbReference type="ARBA" id="ARBA00022630"/>
    </source>
</evidence>
<evidence type="ECO:0000313" key="5">
    <source>
        <dbReference type="Proteomes" id="UP000317863"/>
    </source>
</evidence>
<dbReference type="Pfam" id="PF07992">
    <property type="entry name" value="Pyr_redox_2"/>
    <property type="match status" value="1"/>
</dbReference>
<dbReference type="InterPro" id="IPR023753">
    <property type="entry name" value="FAD/NAD-binding_dom"/>
</dbReference>
<keyword evidence="1" id="KW-0285">Flavoprotein</keyword>
<dbReference type="RefSeq" id="WP_142535389.1">
    <property type="nucleotide sequence ID" value="NZ_SGJB01000003.1"/>
</dbReference>
<evidence type="ECO:0000259" key="3">
    <source>
        <dbReference type="Pfam" id="PF07992"/>
    </source>
</evidence>
<accession>A0A544QXB4</accession>
<dbReference type="InterPro" id="IPR036188">
    <property type="entry name" value="FAD/NAD-bd_sf"/>
</dbReference>
<comment type="caution">
    <text evidence="4">The sequence shown here is derived from an EMBL/GenBank/DDBJ whole genome shotgun (WGS) entry which is preliminary data.</text>
</comment>
<keyword evidence="5" id="KW-1185">Reference proteome</keyword>
<dbReference type="OrthoDB" id="9806179at2"/>